<reference evidence="3 4" key="2">
    <citation type="journal article" date="2010" name="Stand. Genomic Sci.">
        <title>Complete genome sequence of Desulfohalobium retbaense type strain (HR(100)).</title>
        <authorList>
            <person name="Spring S."/>
            <person name="Nolan M."/>
            <person name="Lapidus A."/>
            <person name="Glavina Del Rio T."/>
            <person name="Copeland A."/>
            <person name="Tice H."/>
            <person name="Cheng J.F."/>
            <person name="Lucas S."/>
            <person name="Land M."/>
            <person name="Chen F."/>
            <person name="Bruce D."/>
            <person name="Goodwin L."/>
            <person name="Pitluck S."/>
            <person name="Ivanova N."/>
            <person name="Mavromatis K."/>
            <person name="Mikhailova N."/>
            <person name="Pati A."/>
            <person name="Chen A."/>
            <person name="Palaniappan K."/>
            <person name="Hauser L."/>
            <person name="Chang Y.J."/>
            <person name="Jeffries C.D."/>
            <person name="Munk C."/>
            <person name="Kiss H."/>
            <person name="Chain P."/>
            <person name="Han C."/>
            <person name="Brettin T."/>
            <person name="Detter J.C."/>
            <person name="Schuler E."/>
            <person name="Goker M."/>
            <person name="Rohde M."/>
            <person name="Bristow J."/>
            <person name="Eisen J.A."/>
            <person name="Markowitz V."/>
            <person name="Hugenholtz P."/>
            <person name="Kyrpides N.C."/>
            <person name="Klenk H.P."/>
        </authorList>
    </citation>
    <scope>NUCLEOTIDE SEQUENCE [LARGE SCALE GENOMIC DNA]</scope>
    <source>
        <strain evidence="4">ATCC 49802 / DSM 20745 / S 6022</strain>
    </source>
</reference>
<dbReference type="EMBL" id="CP001823">
    <property type="protein sequence ID" value="ACZ38236.1"/>
    <property type="molecule type" value="Genomic_DNA"/>
</dbReference>
<dbReference type="KEGG" id="sti:Sthe_0799"/>
<keyword evidence="4" id="KW-1185">Reference proteome</keyword>
<evidence type="ECO:0000313" key="4">
    <source>
        <dbReference type="Proteomes" id="UP000002027"/>
    </source>
</evidence>
<keyword evidence="2" id="KW-0472">Membrane</keyword>
<dbReference type="STRING" id="479434.Sthe_0799"/>
<dbReference type="AlphaFoldDB" id="D1C1W9"/>
<keyword evidence="2" id="KW-0812">Transmembrane</keyword>
<dbReference type="RefSeq" id="WP_012871283.1">
    <property type="nucleotide sequence ID" value="NC_013523.1"/>
</dbReference>
<feature type="transmembrane region" description="Helical" evidence="2">
    <location>
        <begin position="75"/>
        <end position="95"/>
    </location>
</feature>
<gene>
    <name evidence="3" type="ordered locus">Sthe_0799</name>
</gene>
<name>D1C1W9_SPHTD</name>
<accession>D1C1W9</accession>
<dbReference type="HOGENOM" id="CLU_1884467_0_0_0"/>
<dbReference type="InParanoid" id="D1C1W9"/>
<dbReference type="OrthoDB" id="9907925at2"/>
<protein>
    <recommendedName>
        <fullName evidence="5">DUF3040 domain-containing protein</fullName>
    </recommendedName>
</protein>
<evidence type="ECO:0000256" key="2">
    <source>
        <dbReference type="SAM" id="Phobius"/>
    </source>
</evidence>
<evidence type="ECO:0000313" key="3">
    <source>
        <dbReference type="EMBL" id="ACZ38236.1"/>
    </source>
</evidence>
<evidence type="ECO:0000256" key="1">
    <source>
        <dbReference type="SAM" id="MobiDB-lite"/>
    </source>
</evidence>
<feature type="compositionally biased region" description="Basic residues" evidence="1">
    <location>
        <begin position="28"/>
        <end position="46"/>
    </location>
</feature>
<dbReference type="eggNOG" id="ENOG5030TDU">
    <property type="taxonomic scope" value="Bacteria"/>
</dbReference>
<dbReference type="Proteomes" id="UP000002027">
    <property type="component" value="Chromosome 1"/>
</dbReference>
<feature type="transmembrane region" description="Helical" evidence="2">
    <location>
        <begin position="52"/>
        <end position="69"/>
    </location>
</feature>
<organism evidence="3 4">
    <name type="scientific">Sphaerobacter thermophilus (strain ATCC 49802 / DSM 20745 / KCCM 41009 / NCIMB 13125 / S 6022)</name>
    <dbReference type="NCBI Taxonomy" id="479434"/>
    <lineage>
        <taxon>Bacteria</taxon>
        <taxon>Pseudomonadati</taxon>
        <taxon>Thermomicrobiota</taxon>
        <taxon>Thermomicrobia</taxon>
        <taxon>Sphaerobacterales</taxon>
        <taxon>Sphaerobacterineae</taxon>
        <taxon>Sphaerobacteraceae</taxon>
        <taxon>Sphaerobacter</taxon>
    </lineage>
</organism>
<evidence type="ECO:0008006" key="5">
    <source>
        <dbReference type="Google" id="ProtNLM"/>
    </source>
</evidence>
<reference evidence="4" key="1">
    <citation type="submission" date="2009-11" db="EMBL/GenBank/DDBJ databases">
        <title>The complete chromosome 1 of Sphaerobacter thermophilus DSM 20745.</title>
        <authorList>
            <person name="Lucas S."/>
            <person name="Copeland A."/>
            <person name="Lapidus A."/>
            <person name="Glavina del Rio T."/>
            <person name="Dalin E."/>
            <person name="Tice H."/>
            <person name="Bruce D."/>
            <person name="Goodwin L."/>
            <person name="Pitluck S."/>
            <person name="Kyrpides N."/>
            <person name="Mavromatis K."/>
            <person name="Ivanova N."/>
            <person name="Mikhailova N."/>
            <person name="LaButti K.M."/>
            <person name="Clum A."/>
            <person name="Sun H.I."/>
            <person name="Brettin T."/>
            <person name="Detter J.C."/>
            <person name="Han C."/>
            <person name="Larimer F."/>
            <person name="Land M."/>
            <person name="Hauser L."/>
            <person name="Markowitz V."/>
            <person name="Cheng J.F."/>
            <person name="Hugenholtz P."/>
            <person name="Woyke T."/>
            <person name="Wu D."/>
            <person name="Steenblock K."/>
            <person name="Schneider S."/>
            <person name="Pukall R."/>
            <person name="Goeker M."/>
            <person name="Klenk H.P."/>
            <person name="Eisen J.A."/>
        </authorList>
    </citation>
    <scope>NUCLEOTIDE SEQUENCE [LARGE SCALE GENOMIC DNA]</scope>
    <source>
        <strain evidence="4">ATCC 49802 / DSM 20745 / S 6022</strain>
    </source>
</reference>
<proteinExistence type="predicted"/>
<feature type="region of interest" description="Disordered" evidence="1">
    <location>
        <begin position="28"/>
        <end position="48"/>
    </location>
</feature>
<sequence length="135" mass="15686">MAKKRYTRVEEEIIQILDKVDREPAWKRLRPRRGPSRRPPGPRRPRVTAPDWIWIGVAFGLALIAIVARDLSATLALILAIASILAFFAPIVLRWRAPSPPPIQRWRGKDIDLPPRRAGIMGEIRYQLWRLRNRD</sequence>
<keyword evidence="2" id="KW-1133">Transmembrane helix</keyword>